<dbReference type="GO" id="GO:0003677">
    <property type="term" value="F:DNA binding"/>
    <property type="evidence" value="ECO:0007669"/>
    <property type="project" value="UniProtKB-UniRule"/>
</dbReference>
<evidence type="ECO:0000259" key="6">
    <source>
        <dbReference type="PROSITE" id="PS50977"/>
    </source>
</evidence>
<dbReference type="Proteomes" id="UP000248764">
    <property type="component" value="Unassembled WGS sequence"/>
</dbReference>
<reference evidence="7 8" key="1">
    <citation type="submission" date="2018-01" db="EMBL/GenBank/DDBJ databases">
        <title>Draft genome sequence of Jiangella sp. GTF31.</title>
        <authorList>
            <person name="Sahin N."/>
            <person name="Ay H."/>
            <person name="Saygin H."/>
        </authorList>
    </citation>
    <scope>NUCLEOTIDE SEQUENCE [LARGE SCALE GENOMIC DNA]</scope>
    <source>
        <strain evidence="7 8">GTF31</strain>
    </source>
</reference>
<keyword evidence="1" id="KW-0678">Repressor</keyword>
<keyword evidence="8" id="KW-1185">Reference proteome</keyword>
<feature type="domain" description="HTH tetR-type" evidence="6">
    <location>
        <begin position="11"/>
        <end position="71"/>
    </location>
</feature>
<dbReference type="PROSITE" id="PS50977">
    <property type="entry name" value="HTH_TETR_2"/>
    <property type="match status" value="1"/>
</dbReference>
<evidence type="ECO:0000313" key="7">
    <source>
        <dbReference type="EMBL" id="PZF86660.1"/>
    </source>
</evidence>
<feature type="DNA-binding region" description="H-T-H motif" evidence="5">
    <location>
        <begin position="34"/>
        <end position="53"/>
    </location>
</feature>
<gene>
    <name evidence="7" type="ORF">C1I92_00335</name>
</gene>
<dbReference type="InterPro" id="IPR009057">
    <property type="entry name" value="Homeodomain-like_sf"/>
</dbReference>
<comment type="caution">
    <text evidence="7">The sequence shown here is derived from an EMBL/GenBank/DDBJ whole genome shotgun (WGS) entry which is preliminary data.</text>
</comment>
<keyword evidence="2" id="KW-0805">Transcription regulation</keyword>
<evidence type="ECO:0000256" key="3">
    <source>
        <dbReference type="ARBA" id="ARBA00023125"/>
    </source>
</evidence>
<dbReference type="PANTHER" id="PTHR47506">
    <property type="entry name" value="TRANSCRIPTIONAL REGULATORY PROTEIN"/>
    <property type="match status" value="1"/>
</dbReference>
<dbReference type="PANTHER" id="PTHR47506:SF6">
    <property type="entry name" value="HTH-TYPE TRANSCRIPTIONAL REPRESSOR NEMR"/>
    <property type="match status" value="1"/>
</dbReference>
<name>A0A2W2BMZ3_9ACTN</name>
<dbReference type="InterPro" id="IPR001647">
    <property type="entry name" value="HTH_TetR"/>
</dbReference>
<evidence type="ECO:0000256" key="1">
    <source>
        <dbReference type="ARBA" id="ARBA00022491"/>
    </source>
</evidence>
<dbReference type="SUPFAM" id="SSF48498">
    <property type="entry name" value="Tetracyclin repressor-like, C-terminal domain"/>
    <property type="match status" value="1"/>
</dbReference>
<dbReference type="AlphaFoldDB" id="A0A2W2BMZ3"/>
<dbReference type="EMBL" id="POTW01000001">
    <property type="protein sequence ID" value="PZF86660.1"/>
    <property type="molecule type" value="Genomic_DNA"/>
</dbReference>
<proteinExistence type="predicted"/>
<dbReference type="Pfam" id="PF00440">
    <property type="entry name" value="TetR_N"/>
    <property type="match status" value="1"/>
</dbReference>
<dbReference type="InterPro" id="IPR036271">
    <property type="entry name" value="Tet_transcr_reg_TetR-rel_C_sf"/>
</dbReference>
<keyword evidence="3 5" id="KW-0238">DNA-binding</keyword>
<dbReference type="SUPFAM" id="SSF46689">
    <property type="entry name" value="Homeodomain-like"/>
    <property type="match status" value="1"/>
</dbReference>
<dbReference type="Gene3D" id="1.10.357.10">
    <property type="entry name" value="Tetracycline Repressor, domain 2"/>
    <property type="match status" value="1"/>
</dbReference>
<protein>
    <submittedName>
        <fullName evidence="7">TetR family transcriptional regulator</fullName>
    </submittedName>
</protein>
<sequence length="206" mass="22913">MATRGPYAKGEAKRAEVVDVALELFSRKGYDRTSFREVARLAGLSQSGLLHHFRTKEELFVEVLRRRDELNERFYDETVEHDVTIDGLTEIIKHNSVEPGLVRLYVSMSAESTDATSPARQFFVDRYQTLRADIAADIRRKQATGDLPDSLDPLTVASLVIAAADGLQLQWLLDPDQVDMGAMLEQLTVLLRGGGSPRPAENAVEA</sequence>
<evidence type="ECO:0000256" key="2">
    <source>
        <dbReference type="ARBA" id="ARBA00023015"/>
    </source>
</evidence>
<dbReference type="InterPro" id="IPR039538">
    <property type="entry name" value="BetI_C"/>
</dbReference>
<evidence type="ECO:0000256" key="4">
    <source>
        <dbReference type="ARBA" id="ARBA00023163"/>
    </source>
</evidence>
<evidence type="ECO:0000256" key="5">
    <source>
        <dbReference type="PROSITE-ProRule" id="PRU00335"/>
    </source>
</evidence>
<dbReference type="Pfam" id="PF13977">
    <property type="entry name" value="TetR_C_6"/>
    <property type="match status" value="1"/>
</dbReference>
<dbReference type="RefSeq" id="WP_111252658.1">
    <property type="nucleotide sequence ID" value="NZ_POTW01000001.1"/>
</dbReference>
<organism evidence="7 8">
    <name type="scientific">Jiangella anatolica</name>
    <dbReference type="NCBI Taxonomy" id="2670374"/>
    <lineage>
        <taxon>Bacteria</taxon>
        <taxon>Bacillati</taxon>
        <taxon>Actinomycetota</taxon>
        <taxon>Actinomycetes</taxon>
        <taxon>Jiangellales</taxon>
        <taxon>Jiangellaceae</taxon>
        <taxon>Jiangella</taxon>
    </lineage>
</organism>
<evidence type="ECO:0000313" key="8">
    <source>
        <dbReference type="Proteomes" id="UP000248764"/>
    </source>
</evidence>
<accession>A0A2W2BMZ3</accession>
<dbReference type="PRINTS" id="PR00455">
    <property type="entry name" value="HTHTETR"/>
</dbReference>
<keyword evidence="4" id="KW-0804">Transcription</keyword>